<evidence type="ECO:0000313" key="2">
    <source>
        <dbReference type="Proteomes" id="UP000035540"/>
    </source>
</evidence>
<keyword evidence="2" id="KW-1185">Reference proteome</keyword>
<evidence type="ECO:0000313" key="1">
    <source>
        <dbReference type="EMBL" id="AKK09313.1"/>
    </source>
</evidence>
<accession>A0A0G3HBI8</accession>
<dbReference type="RefSeq" id="WP_158408160.1">
    <property type="nucleotide sequence ID" value="NZ_CP011545.1"/>
</dbReference>
<proteinExistence type="predicted"/>
<gene>
    <name evidence="1" type="ORF">CTEST_09440</name>
</gene>
<name>A0A0G3HBI8_9CORY</name>
<dbReference type="STRING" id="136857.CTEST_09440"/>
<dbReference type="AlphaFoldDB" id="A0A0G3HBI8"/>
<reference evidence="2" key="2">
    <citation type="submission" date="2015-05" db="EMBL/GenBank/DDBJ databases">
        <title>Complete genome sequence of Corynebacterium testudinoris DSM 44614, recovered from necrotic lesions in the mouth of a tortoise.</title>
        <authorList>
            <person name="Ruckert C."/>
            <person name="Albersmeier A."/>
            <person name="Winkler A."/>
            <person name="Tauch A."/>
        </authorList>
    </citation>
    <scope>NUCLEOTIDE SEQUENCE [LARGE SCALE GENOMIC DNA]</scope>
    <source>
        <strain evidence="2">DSM 44614</strain>
    </source>
</reference>
<dbReference type="Proteomes" id="UP000035540">
    <property type="component" value="Chromosome"/>
</dbReference>
<sequence length="55" mass="5539">MFGEFGGAGQLSAHASATLALTALLYTHVGDDRSALTSAASAVAHPYISVTDTES</sequence>
<dbReference type="KEGG" id="cted:CTEST_09440"/>
<dbReference type="PATRIC" id="fig|136857.5.peg.1873"/>
<organism evidence="1 2">
    <name type="scientific">Corynebacterium testudinoris</name>
    <dbReference type="NCBI Taxonomy" id="136857"/>
    <lineage>
        <taxon>Bacteria</taxon>
        <taxon>Bacillati</taxon>
        <taxon>Actinomycetota</taxon>
        <taxon>Actinomycetes</taxon>
        <taxon>Mycobacteriales</taxon>
        <taxon>Corynebacteriaceae</taxon>
        <taxon>Corynebacterium</taxon>
    </lineage>
</organism>
<dbReference type="EMBL" id="CP011545">
    <property type="protein sequence ID" value="AKK09313.1"/>
    <property type="molecule type" value="Genomic_DNA"/>
</dbReference>
<reference evidence="1 2" key="1">
    <citation type="journal article" date="2015" name="Genome Announc.">
        <title>Complete Genome Sequence of the Type Strain Corynebacterium testudinoris DSM 44614, Recovered from Necrotic Lesions in the Mouth of a Tortoise.</title>
        <authorList>
            <person name="Ruckert C."/>
            <person name="Kriete M."/>
            <person name="Jaenicke S."/>
            <person name="Winkler A."/>
            <person name="Tauch A."/>
        </authorList>
    </citation>
    <scope>NUCLEOTIDE SEQUENCE [LARGE SCALE GENOMIC DNA]</scope>
    <source>
        <strain evidence="1 2">DSM 44614</strain>
    </source>
</reference>
<protein>
    <submittedName>
        <fullName evidence="1">Uncharacterized protein</fullName>
    </submittedName>
</protein>